<gene>
    <name evidence="2" type="ORF">mMyoMyo1_003604</name>
</gene>
<keyword evidence="3" id="KW-1185">Reference proteome</keyword>
<reference evidence="2 3" key="1">
    <citation type="journal article" date="2020" name="Nature">
        <title>Six reference-quality genomes reveal evolution of bat adaptations.</title>
        <authorList>
            <person name="Jebb D."/>
            <person name="Huang Z."/>
            <person name="Pippel M."/>
            <person name="Hughes G.M."/>
            <person name="Lavrichenko K."/>
            <person name="Devanna P."/>
            <person name="Winkler S."/>
            <person name="Jermiin L.S."/>
            <person name="Skirmuntt E.C."/>
            <person name="Katzourakis A."/>
            <person name="Burkitt-Gray L."/>
            <person name="Ray D.A."/>
            <person name="Sullivan K.A.M."/>
            <person name="Roscito J.G."/>
            <person name="Kirilenko B.M."/>
            <person name="Davalos L.M."/>
            <person name="Corthals A.P."/>
            <person name="Power M.L."/>
            <person name="Jones G."/>
            <person name="Ransome R.D."/>
            <person name="Dechmann D.K.N."/>
            <person name="Locatelli A.G."/>
            <person name="Puechmaille S.J."/>
            <person name="Fedrigo O."/>
            <person name="Jarvis E.D."/>
            <person name="Hiller M."/>
            <person name="Vernes S.C."/>
            <person name="Myers E.W."/>
            <person name="Teeling E.C."/>
        </authorList>
    </citation>
    <scope>NUCLEOTIDE SEQUENCE [LARGE SCALE GENOMIC DNA]</scope>
    <source>
        <strain evidence="2">MMyoMyo1</strain>
        <tissue evidence="2">Flight muscle</tissue>
    </source>
</reference>
<feature type="region of interest" description="Disordered" evidence="1">
    <location>
        <begin position="1"/>
        <end position="164"/>
    </location>
</feature>
<sequence>MNTEAPSRGLAEKSSEEPDWVWAGRRCQDPGQRGRLHTPAGRGRGHRELPAGGAPELQRGPRETGSAESARALRQPGTGGACGRGPGAGGRGPGAGGRGPGAGPTSNRIRLPSPPRKPRRGHEPGRRDPAREPRAVGTGSAWPLAETRPAALGPQGRLPSPARPAWMPLCPRPLPLQESKLDSHWRTNRPTVNSWCGEKAGFAVLDQKSESVREGPDSSSATGGMAALHSGAKKRVLPSWMAAPGPEKRMWPVKTPKRKRRRTAAVPAAAARLPAVKTVYCMSEAELVDVALGVLIENRQQEKALGQRPLAGTAEPELSPSCSERPASPERSEGEDSGEAALPPGLGRPQGSAGLEPACSSSPEEDEDAFKYVREIFFS</sequence>
<dbReference type="GO" id="GO:0005634">
    <property type="term" value="C:nucleus"/>
    <property type="evidence" value="ECO:0007669"/>
    <property type="project" value="TreeGrafter"/>
</dbReference>
<dbReference type="PANTHER" id="PTHR14566">
    <property type="entry name" value="CELL CYCLE REGULATOR OF NON-HOMOLOGOUS END JOINING"/>
    <property type="match status" value="1"/>
</dbReference>
<dbReference type="GO" id="GO:2001033">
    <property type="term" value="P:negative regulation of double-strand break repair via nonhomologous end joining"/>
    <property type="evidence" value="ECO:0007669"/>
    <property type="project" value="InterPro"/>
</dbReference>
<evidence type="ECO:0000313" key="3">
    <source>
        <dbReference type="Proteomes" id="UP000527355"/>
    </source>
</evidence>
<protein>
    <submittedName>
        <fullName evidence="2">Cell cycle regulator of NHEJ</fullName>
    </submittedName>
</protein>
<dbReference type="InterPro" id="IPR028278">
    <property type="entry name" value="MRI"/>
</dbReference>
<dbReference type="GO" id="GO:0006303">
    <property type="term" value="P:double-strand break repair via nonhomologous end joining"/>
    <property type="evidence" value="ECO:0007669"/>
    <property type="project" value="TreeGrafter"/>
</dbReference>
<dbReference type="Proteomes" id="UP000527355">
    <property type="component" value="Unassembled WGS sequence"/>
</dbReference>
<accession>A0A7J7V2Q1</accession>
<evidence type="ECO:0000313" key="2">
    <source>
        <dbReference type="EMBL" id="KAF6319342.1"/>
    </source>
</evidence>
<organism evidence="2 3">
    <name type="scientific">Myotis myotis</name>
    <name type="common">Greater mouse-eared bat</name>
    <name type="synonym">Vespertilio myotis</name>
    <dbReference type="NCBI Taxonomy" id="51298"/>
    <lineage>
        <taxon>Eukaryota</taxon>
        <taxon>Metazoa</taxon>
        <taxon>Chordata</taxon>
        <taxon>Craniata</taxon>
        <taxon>Vertebrata</taxon>
        <taxon>Euteleostomi</taxon>
        <taxon>Mammalia</taxon>
        <taxon>Eutheria</taxon>
        <taxon>Laurasiatheria</taxon>
        <taxon>Chiroptera</taxon>
        <taxon>Yangochiroptera</taxon>
        <taxon>Vespertilionidae</taxon>
        <taxon>Myotis</taxon>
    </lineage>
</organism>
<dbReference type="Pfam" id="PF15325">
    <property type="entry name" value="MRI"/>
    <property type="match status" value="1"/>
</dbReference>
<dbReference type="AlphaFoldDB" id="A0A7J7V2Q1"/>
<name>A0A7J7V2Q1_MYOMY</name>
<feature type="region of interest" description="Disordered" evidence="1">
    <location>
        <begin position="303"/>
        <end position="367"/>
    </location>
</feature>
<dbReference type="PANTHER" id="PTHR14566:SF0">
    <property type="entry name" value="CELL CYCLE REGULATOR OF NON-HOMOLOGOUS END JOINING"/>
    <property type="match status" value="1"/>
</dbReference>
<dbReference type="EMBL" id="JABWUV010000011">
    <property type="protein sequence ID" value="KAF6319342.1"/>
    <property type="molecule type" value="Genomic_DNA"/>
</dbReference>
<feature type="region of interest" description="Disordered" evidence="1">
    <location>
        <begin position="208"/>
        <end position="265"/>
    </location>
</feature>
<feature type="compositionally biased region" description="Basic and acidic residues" evidence="1">
    <location>
        <begin position="121"/>
        <end position="134"/>
    </location>
</feature>
<dbReference type="GO" id="GO:0005737">
    <property type="term" value="C:cytoplasm"/>
    <property type="evidence" value="ECO:0007669"/>
    <property type="project" value="TreeGrafter"/>
</dbReference>
<proteinExistence type="predicted"/>
<dbReference type="VEuPathDB" id="HostDB:GeneID_118666376"/>
<evidence type="ECO:0000256" key="1">
    <source>
        <dbReference type="SAM" id="MobiDB-lite"/>
    </source>
</evidence>
<comment type="caution">
    <text evidence="2">The sequence shown here is derived from an EMBL/GenBank/DDBJ whole genome shotgun (WGS) entry which is preliminary data.</text>
</comment>
<feature type="compositionally biased region" description="Gly residues" evidence="1">
    <location>
        <begin position="77"/>
        <end position="102"/>
    </location>
</feature>